<evidence type="ECO:0000256" key="1">
    <source>
        <dbReference type="ARBA" id="ARBA00004651"/>
    </source>
</evidence>
<sequence length="232" mass="26327">MYSIFIIIKNKWLIFSRISLSIIKDILKVGLPLVPHSIGIFILVGADKFIISGILGLATISSYLVVFQISTIFIFVFDAINKSYYPWLFEQLNKNNDNTKNKLWLLTSVYFISLLTVSIFFFFHGSALITLIAGKNYMISNSIVGLIFLGQIFGGMYLMINNYLFYEKKTMLISTITIVSGIIHLLLISLFSYYWGLTGAALSFCLSKCIQFLLTWLNVYKITAIPLAIKSE</sequence>
<feature type="transmembrane region" description="Helical" evidence="6">
    <location>
        <begin position="172"/>
        <end position="195"/>
    </location>
</feature>
<evidence type="ECO:0008006" key="9">
    <source>
        <dbReference type="Google" id="ProtNLM"/>
    </source>
</evidence>
<keyword evidence="4 6" id="KW-1133">Transmembrane helix</keyword>
<comment type="subcellular location">
    <subcellularLocation>
        <location evidence="1">Cell membrane</location>
        <topology evidence="1">Multi-pass membrane protein</topology>
    </subcellularLocation>
</comment>
<dbReference type="EMBL" id="NPIB01000004">
    <property type="protein sequence ID" value="PLC58838.1"/>
    <property type="molecule type" value="Genomic_DNA"/>
</dbReference>
<evidence type="ECO:0000256" key="6">
    <source>
        <dbReference type="SAM" id="Phobius"/>
    </source>
</evidence>
<dbReference type="PANTHER" id="PTHR30250">
    <property type="entry name" value="PST FAMILY PREDICTED COLANIC ACID TRANSPORTER"/>
    <property type="match status" value="1"/>
</dbReference>
<feature type="transmembrane region" description="Helical" evidence="6">
    <location>
        <begin position="103"/>
        <end position="133"/>
    </location>
</feature>
<evidence type="ECO:0000313" key="7">
    <source>
        <dbReference type="EMBL" id="PLC58838.1"/>
    </source>
</evidence>
<evidence type="ECO:0000256" key="3">
    <source>
        <dbReference type="ARBA" id="ARBA00022692"/>
    </source>
</evidence>
<keyword evidence="3 6" id="KW-0812">Transmembrane</keyword>
<evidence type="ECO:0000256" key="2">
    <source>
        <dbReference type="ARBA" id="ARBA00022475"/>
    </source>
</evidence>
<evidence type="ECO:0000313" key="8">
    <source>
        <dbReference type="Proteomes" id="UP000234420"/>
    </source>
</evidence>
<accession>A0A2N4UUY6</accession>
<evidence type="ECO:0000256" key="5">
    <source>
        <dbReference type="ARBA" id="ARBA00023136"/>
    </source>
</evidence>
<dbReference type="InterPro" id="IPR050833">
    <property type="entry name" value="Poly_Biosynth_Transport"/>
</dbReference>
<organism evidence="7 8">
    <name type="scientific">Photobacterium carnosum</name>
    <dbReference type="NCBI Taxonomy" id="2023717"/>
    <lineage>
        <taxon>Bacteria</taxon>
        <taxon>Pseudomonadati</taxon>
        <taxon>Pseudomonadota</taxon>
        <taxon>Gammaproteobacteria</taxon>
        <taxon>Vibrionales</taxon>
        <taxon>Vibrionaceae</taxon>
        <taxon>Photobacterium</taxon>
    </lineage>
</organism>
<feature type="transmembrane region" description="Helical" evidence="6">
    <location>
        <begin position="139"/>
        <end position="160"/>
    </location>
</feature>
<feature type="transmembrane region" description="Helical" evidence="6">
    <location>
        <begin position="50"/>
        <end position="77"/>
    </location>
</feature>
<keyword evidence="8" id="KW-1185">Reference proteome</keyword>
<keyword evidence="2" id="KW-1003">Cell membrane</keyword>
<gene>
    <name evidence="7" type="ORF">CIK00_05465</name>
</gene>
<comment type="caution">
    <text evidence="7">The sequence shown here is derived from an EMBL/GenBank/DDBJ whole genome shotgun (WGS) entry which is preliminary data.</text>
</comment>
<feature type="transmembrane region" description="Helical" evidence="6">
    <location>
        <begin position="201"/>
        <end position="220"/>
    </location>
</feature>
<dbReference type="GO" id="GO:0005886">
    <property type="term" value="C:plasma membrane"/>
    <property type="evidence" value="ECO:0007669"/>
    <property type="project" value="UniProtKB-SubCell"/>
</dbReference>
<keyword evidence="5 6" id="KW-0472">Membrane</keyword>
<dbReference type="RefSeq" id="WP_101767912.1">
    <property type="nucleotide sequence ID" value="NZ_BPPU01000002.1"/>
</dbReference>
<reference evidence="7 8" key="1">
    <citation type="journal article" date="2018" name="Syst. Appl. Microbiol.">
        <title>Photobacterium carnosum sp. nov., isolated from spoiled modified atmosphere packaged poultry meat.</title>
        <authorList>
            <person name="Hilgarth M."/>
            <person name="Fuertes S."/>
            <person name="Ehrmann M."/>
            <person name="Vogel R.F."/>
        </authorList>
    </citation>
    <scope>NUCLEOTIDE SEQUENCE [LARGE SCALE GENOMIC DNA]</scope>
    <source>
        <strain evidence="7 8">TMW 2.2021</strain>
    </source>
</reference>
<dbReference type="Proteomes" id="UP000234420">
    <property type="component" value="Unassembled WGS sequence"/>
</dbReference>
<name>A0A2N4UUY6_9GAMM</name>
<protein>
    <recommendedName>
        <fullName evidence="9">Polysaccharide biosynthesis protein C-terminal domain-containing protein</fullName>
    </recommendedName>
</protein>
<dbReference type="AlphaFoldDB" id="A0A2N4UUY6"/>
<evidence type="ECO:0000256" key="4">
    <source>
        <dbReference type="ARBA" id="ARBA00022989"/>
    </source>
</evidence>
<dbReference type="PANTHER" id="PTHR30250:SF11">
    <property type="entry name" value="O-ANTIGEN TRANSPORTER-RELATED"/>
    <property type="match status" value="1"/>
</dbReference>
<feature type="transmembrane region" description="Helical" evidence="6">
    <location>
        <begin position="26"/>
        <end position="44"/>
    </location>
</feature>
<proteinExistence type="predicted"/>